<evidence type="ECO:0000259" key="2">
    <source>
        <dbReference type="Pfam" id="PF20661"/>
    </source>
</evidence>
<dbReference type="Pfam" id="PF20661">
    <property type="entry name" value="SutA-RBD"/>
    <property type="match status" value="1"/>
</dbReference>
<feature type="region of interest" description="Disordered" evidence="1">
    <location>
        <begin position="68"/>
        <end position="92"/>
    </location>
</feature>
<comment type="caution">
    <text evidence="3">The sequence shown here is derived from an EMBL/GenBank/DDBJ whole genome shotgun (WGS) entry which is preliminary data.</text>
</comment>
<keyword evidence="4" id="KW-1185">Reference proteome</keyword>
<protein>
    <recommendedName>
        <fullName evidence="2">Transcriptional regulator SutA RNAP-binding domain-containing protein</fullName>
    </recommendedName>
</protein>
<dbReference type="EMBL" id="JBHRTL010000003">
    <property type="protein sequence ID" value="MFC3154051.1"/>
    <property type="molecule type" value="Genomic_DNA"/>
</dbReference>
<name>A0ABV7HMI8_9GAMM</name>
<feature type="compositionally biased region" description="Acidic residues" evidence="1">
    <location>
        <begin position="15"/>
        <end position="29"/>
    </location>
</feature>
<evidence type="ECO:0000313" key="4">
    <source>
        <dbReference type="Proteomes" id="UP001595548"/>
    </source>
</evidence>
<feature type="domain" description="Transcriptional regulator SutA RNAP-binding" evidence="2">
    <location>
        <begin position="44"/>
        <end position="72"/>
    </location>
</feature>
<dbReference type="InterPro" id="IPR049191">
    <property type="entry name" value="SutA_RBD"/>
</dbReference>
<organism evidence="3 4">
    <name type="scientific">Gilvimarinus japonicus</name>
    <dbReference type="NCBI Taxonomy" id="1796469"/>
    <lineage>
        <taxon>Bacteria</taxon>
        <taxon>Pseudomonadati</taxon>
        <taxon>Pseudomonadota</taxon>
        <taxon>Gammaproteobacteria</taxon>
        <taxon>Cellvibrionales</taxon>
        <taxon>Cellvibrionaceae</taxon>
        <taxon>Gilvimarinus</taxon>
    </lineage>
</organism>
<dbReference type="RefSeq" id="WP_339616976.1">
    <property type="nucleotide sequence ID" value="NZ_AP031500.1"/>
</dbReference>
<evidence type="ECO:0000256" key="1">
    <source>
        <dbReference type="SAM" id="MobiDB-lite"/>
    </source>
</evidence>
<feature type="region of interest" description="Disordered" evidence="1">
    <location>
        <begin position="1"/>
        <end position="40"/>
    </location>
</feature>
<evidence type="ECO:0000313" key="3">
    <source>
        <dbReference type="EMBL" id="MFC3154051.1"/>
    </source>
</evidence>
<proteinExistence type="predicted"/>
<dbReference type="Proteomes" id="UP001595548">
    <property type="component" value="Unassembled WGS sequence"/>
</dbReference>
<reference evidence="4" key="1">
    <citation type="journal article" date="2019" name="Int. J. Syst. Evol. Microbiol.">
        <title>The Global Catalogue of Microorganisms (GCM) 10K type strain sequencing project: providing services to taxonomists for standard genome sequencing and annotation.</title>
        <authorList>
            <consortium name="The Broad Institute Genomics Platform"/>
            <consortium name="The Broad Institute Genome Sequencing Center for Infectious Disease"/>
            <person name="Wu L."/>
            <person name="Ma J."/>
        </authorList>
    </citation>
    <scope>NUCLEOTIDE SEQUENCE [LARGE SCALE GENOMIC DNA]</scope>
    <source>
        <strain evidence="4">KCTC 52141</strain>
    </source>
</reference>
<accession>A0ABV7HMI8</accession>
<gene>
    <name evidence="3" type="ORF">ACFOEB_02480</name>
</gene>
<sequence length="92" mass="10079">MASQYELNESRTLDDDNDIDVDDSDEVSASDDAKGQVQEDFNIASRERVRSELQAQIEAFLAGGGQINEVPNRAVGSDRPSKPASEYSGRLM</sequence>